<keyword evidence="3" id="KW-1185">Reference proteome</keyword>
<sequence length="174" mass="20095">MYSDIFGYRINLIFVAISVAVYDLVHIAFAFLERFQRFQSFENADMGCLNDLFQYHCVAIYTDLGFYTLDFVFTLLLIYGVKSFKSVPILAWLLLSGFHLIDFLLWFTPFLGPPVSVSDIDLLMWADIGVSTAGFIFVIYFYKKLLQIEQGSIEREQLTNVEDLRITGVDLEAY</sequence>
<feature type="transmembrane region" description="Helical" evidence="1">
    <location>
        <begin position="122"/>
        <end position="142"/>
    </location>
</feature>
<dbReference type="OrthoDB" id="7786977at2759"/>
<organism evidence="2 3">
    <name type="scientific">Clunio marinus</name>
    <dbReference type="NCBI Taxonomy" id="568069"/>
    <lineage>
        <taxon>Eukaryota</taxon>
        <taxon>Metazoa</taxon>
        <taxon>Ecdysozoa</taxon>
        <taxon>Arthropoda</taxon>
        <taxon>Hexapoda</taxon>
        <taxon>Insecta</taxon>
        <taxon>Pterygota</taxon>
        <taxon>Neoptera</taxon>
        <taxon>Endopterygota</taxon>
        <taxon>Diptera</taxon>
        <taxon>Nematocera</taxon>
        <taxon>Chironomoidea</taxon>
        <taxon>Chironomidae</taxon>
        <taxon>Clunio</taxon>
    </lineage>
</organism>
<keyword evidence="1" id="KW-0812">Transmembrane</keyword>
<feature type="transmembrane region" description="Helical" evidence="1">
    <location>
        <begin position="12"/>
        <end position="32"/>
    </location>
</feature>
<accession>A0A1J1IEV1</accession>
<gene>
    <name evidence="2" type="ORF">CLUMA_CG011652</name>
</gene>
<keyword evidence="1" id="KW-0472">Membrane</keyword>
<evidence type="ECO:0000313" key="2">
    <source>
        <dbReference type="EMBL" id="CRK98290.1"/>
    </source>
</evidence>
<evidence type="ECO:0000256" key="1">
    <source>
        <dbReference type="SAM" id="Phobius"/>
    </source>
</evidence>
<name>A0A1J1IEV1_9DIPT</name>
<feature type="transmembrane region" description="Helical" evidence="1">
    <location>
        <begin position="90"/>
        <end position="110"/>
    </location>
</feature>
<protein>
    <submittedName>
        <fullName evidence="2">CLUMA_CG011652, isoform A</fullName>
    </submittedName>
</protein>
<proteinExistence type="predicted"/>
<reference evidence="2 3" key="1">
    <citation type="submission" date="2015-04" db="EMBL/GenBank/DDBJ databases">
        <authorList>
            <person name="Syromyatnikov M.Y."/>
            <person name="Popov V.N."/>
        </authorList>
    </citation>
    <scope>NUCLEOTIDE SEQUENCE [LARGE SCALE GENOMIC DNA]</scope>
</reference>
<dbReference type="Proteomes" id="UP000183832">
    <property type="component" value="Unassembled WGS sequence"/>
</dbReference>
<evidence type="ECO:0000313" key="3">
    <source>
        <dbReference type="Proteomes" id="UP000183832"/>
    </source>
</evidence>
<dbReference type="EMBL" id="CVRI01000047">
    <property type="protein sequence ID" value="CRK98290.1"/>
    <property type="molecule type" value="Genomic_DNA"/>
</dbReference>
<dbReference type="AlphaFoldDB" id="A0A1J1IEV1"/>
<feature type="transmembrane region" description="Helical" evidence="1">
    <location>
        <begin position="52"/>
        <end position="78"/>
    </location>
</feature>
<keyword evidence="1" id="KW-1133">Transmembrane helix</keyword>